<dbReference type="InterPro" id="IPR011722">
    <property type="entry name" value="Hemimethylated_DNA-bd_dom"/>
</dbReference>
<accession>A0A6F9DHK9</accession>
<dbReference type="SUPFAM" id="SSF141255">
    <property type="entry name" value="YccV-like"/>
    <property type="match status" value="1"/>
</dbReference>
<organism evidence="2">
    <name type="scientific">Phallusia mammillata</name>
    <dbReference type="NCBI Taxonomy" id="59560"/>
    <lineage>
        <taxon>Eukaryota</taxon>
        <taxon>Metazoa</taxon>
        <taxon>Chordata</taxon>
        <taxon>Tunicata</taxon>
        <taxon>Ascidiacea</taxon>
        <taxon>Phlebobranchia</taxon>
        <taxon>Ascidiidae</taxon>
        <taxon>Phallusia</taxon>
    </lineage>
</organism>
<reference evidence="2" key="1">
    <citation type="submission" date="2020-04" db="EMBL/GenBank/DDBJ databases">
        <authorList>
            <person name="Neveu A P."/>
        </authorList>
    </citation>
    <scope>NUCLEOTIDE SEQUENCE</scope>
    <source>
        <tissue evidence="2">Whole embryo</tissue>
    </source>
</reference>
<sequence length="257" mass="29959">MPNTAPKNIIPWEVRMPEVQLNRMQAFQFLLILFAVPAQYFLYEWTGKTENNRVESIHSLLETSKSFTKTYLNFASWQIWIHQFSKEFISSGIKTKIVKKEAPPPSKGKQNLNRKSEESVAEEVFYHRSPNSFFATSIEPHVRKPGKVQYRVGQVIKHKKFGYHGVIVGWDETCKAPEFWIKQNHGPNQHWKNQPSYAVLVDTRDRPGGQTTYVVEENIAVILNTKIVHPNINDYFDFYDGAQYHMRPALQTIYPND</sequence>
<dbReference type="InterPro" id="IPR053189">
    <property type="entry name" value="Clp_protease_adapter_ClpF"/>
</dbReference>
<evidence type="ECO:0000313" key="2">
    <source>
        <dbReference type="EMBL" id="CAB3262228.1"/>
    </source>
</evidence>
<dbReference type="NCBIfam" id="TIGR02097">
    <property type="entry name" value="yccV"/>
    <property type="match status" value="1"/>
</dbReference>
<dbReference type="Pfam" id="PF08755">
    <property type="entry name" value="YccV-like"/>
    <property type="match status" value="1"/>
</dbReference>
<proteinExistence type="evidence at transcript level"/>
<dbReference type="Gene3D" id="2.30.30.390">
    <property type="entry name" value="Hemimethylated DNA-binding domain"/>
    <property type="match status" value="1"/>
</dbReference>
<name>A0A6F9DHK9_9ASCI</name>
<evidence type="ECO:0000259" key="1">
    <source>
        <dbReference type="SMART" id="SM00992"/>
    </source>
</evidence>
<feature type="domain" description="Hemimethylated DNA-binding" evidence="1">
    <location>
        <begin position="147"/>
        <end position="247"/>
    </location>
</feature>
<dbReference type="PANTHER" id="PTHR48439:SF1">
    <property type="entry name" value="HEMIMETHYLATED DNA-BINDING DOMAIN-CONTAINING PROTEIN"/>
    <property type="match status" value="1"/>
</dbReference>
<dbReference type="SMART" id="SM00992">
    <property type="entry name" value="YccV-like"/>
    <property type="match status" value="1"/>
</dbReference>
<gene>
    <name evidence="2" type="primary">LOC100178877</name>
</gene>
<dbReference type="PANTHER" id="PTHR48439">
    <property type="entry name" value="HEMIMETHYLATED DNA-BINDING DOMAIN-CONTAINING PROTEIN"/>
    <property type="match status" value="1"/>
</dbReference>
<dbReference type="GO" id="GO:0003677">
    <property type="term" value="F:DNA binding"/>
    <property type="evidence" value="ECO:0007669"/>
    <property type="project" value="InterPro"/>
</dbReference>
<dbReference type="EMBL" id="LR786606">
    <property type="protein sequence ID" value="CAB3262228.1"/>
    <property type="molecule type" value="mRNA"/>
</dbReference>
<dbReference type="AlphaFoldDB" id="A0A6F9DHK9"/>
<protein>
    <submittedName>
        <fullName evidence="2">Uncharacterized protein LOC100178877</fullName>
    </submittedName>
</protein>
<dbReference type="InterPro" id="IPR036623">
    <property type="entry name" value="Hemimethylated_DNA-bd_sf"/>
</dbReference>